<proteinExistence type="predicted"/>
<dbReference type="InterPro" id="IPR011250">
    <property type="entry name" value="OMP/PagP_B-barrel"/>
</dbReference>
<accession>A0A4Q8CZ45</accession>
<sequence length="187" mass="19168">MPSAKHLPLALALMTTTAPTMAANAGDAYVGGGFTRTSYDEQGAPEFNPSALIGRLGYYVTDNIAVEGRLGFGLSSDETSARLNGMNVTGELDIERLAGAYAVAHLPVTGAMSVYGLAGFSYAEAEITASAGGLSGSLTRDDTGFSYGVGAQAGLTEAISGYVEWASYLDQDAYEATGITIGASYGF</sequence>
<organism evidence="4 5">
    <name type="scientific">Spiribacter vilamensis</name>
    <dbReference type="NCBI Taxonomy" id="531306"/>
    <lineage>
        <taxon>Bacteria</taxon>
        <taxon>Pseudomonadati</taxon>
        <taxon>Pseudomonadota</taxon>
        <taxon>Gammaproteobacteria</taxon>
        <taxon>Chromatiales</taxon>
        <taxon>Ectothiorhodospiraceae</taxon>
        <taxon>Spiribacter</taxon>
    </lineage>
</organism>
<dbReference type="Proteomes" id="UP000292298">
    <property type="component" value="Unassembled WGS sequence"/>
</dbReference>
<dbReference type="AlphaFoldDB" id="A0A4Q8CZ45"/>
<feature type="domain" description="Outer membrane protein beta-barrel" evidence="3">
    <location>
        <begin position="9"/>
        <end position="187"/>
    </location>
</feature>
<evidence type="ECO:0000313" key="4">
    <source>
        <dbReference type="EMBL" id="RZU98273.1"/>
    </source>
</evidence>
<dbReference type="Gene3D" id="2.40.160.20">
    <property type="match status" value="1"/>
</dbReference>
<dbReference type="InterPro" id="IPR027385">
    <property type="entry name" value="Beta-barrel_OMP"/>
</dbReference>
<evidence type="ECO:0000256" key="1">
    <source>
        <dbReference type="ARBA" id="ARBA00022729"/>
    </source>
</evidence>
<evidence type="ECO:0000259" key="3">
    <source>
        <dbReference type="Pfam" id="PF13505"/>
    </source>
</evidence>
<gene>
    <name evidence="4" type="ORF">EV698_0517</name>
</gene>
<evidence type="ECO:0000313" key="5">
    <source>
        <dbReference type="Proteomes" id="UP000292298"/>
    </source>
</evidence>
<feature type="chain" id="PRO_5020497152" evidence="2">
    <location>
        <begin position="23"/>
        <end position="187"/>
    </location>
</feature>
<protein>
    <submittedName>
        <fullName evidence="4">Opacity protein-like surface antigen</fullName>
    </submittedName>
</protein>
<dbReference type="SUPFAM" id="SSF56925">
    <property type="entry name" value="OMPA-like"/>
    <property type="match status" value="1"/>
</dbReference>
<reference evidence="4 5" key="1">
    <citation type="submission" date="2019-02" db="EMBL/GenBank/DDBJ databases">
        <title>Genomic Encyclopedia of Type Strains, Phase IV (KMG-IV): sequencing the most valuable type-strain genomes for metagenomic binning, comparative biology and taxonomic classification.</title>
        <authorList>
            <person name="Goeker M."/>
        </authorList>
    </citation>
    <scope>NUCLEOTIDE SEQUENCE [LARGE SCALE GENOMIC DNA]</scope>
    <source>
        <strain evidence="4 5">DSM 21056</strain>
    </source>
</reference>
<dbReference type="Pfam" id="PF13505">
    <property type="entry name" value="OMP_b-brl"/>
    <property type="match status" value="1"/>
</dbReference>
<dbReference type="EMBL" id="SHLI01000001">
    <property type="protein sequence ID" value="RZU98273.1"/>
    <property type="molecule type" value="Genomic_DNA"/>
</dbReference>
<comment type="caution">
    <text evidence="4">The sequence shown here is derived from an EMBL/GenBank/DDBJ whole genome shotgun (WGS) entry which is preliminary data.</text>
</comment>
<name>A0A4Q8CZ45_9GAMM</name>
<keyword evidence="5" id="KW-1185">Reference proteome</keyword>
<feature type="signal peptide" evidence="2">
    <location>
        <begin position="1"/>
        <end position="22"/>
    </location>
</feature>
<dbReference type="RefSeq" id="WP_165385697.1">
    <property type="nucleotide sequence ID" value="NZ_SHLI01000001.1"/>
</dbReference>
<evidence type="ECO:0000256" key="2">
    <source>
        <dbReference type="SAM" id="SignalP"/>
    </source>
</evidence>
<keyword evidence="1 2" id="KW-0732">Signal</keyword>